<dbReference type="Pfam" id="PF03881">
    <property type="entry name" value="Fructosamin_kin"/>
    <property type="match status" value="1"/>
</dbReference>
<dbReference type="PANTHER" id="PTHR12149:SF8">
    <property type="entry name" value="PROTEIN-RIBULOSAMINE 3-KINASE"/>
    <property type="match status" value="1"/>
</dbReference>
<organism evidence="4 5">
    <name type="scientific">Hyaloscypha hepaticicola</name>
    <dbReference type="NCBI Taxonomy" id="2082293"/>
    <lineage>
        <taxon>Eukaryota</taxon>
        <taxon>Fungi</taxon>
        <taxon>Dikarya</taxon>
        <taxon>Ascomycota</taxon>
        <taxon>Pezizomycotina</taxon>
        <taxon>Leotiomycetes</taxon>
        <taxon>Helotiales</taxon>
        <taxon>Hyaloscyphaceae</taxon>
        <taxon>Hyaloscypha</taxon>
    </lineage>
</organism>
<dbReference type="Gene3D" id="3.90.1200.10">
    <property type="match status" value="1"/>
</dbReference>
<dbReference type="PANTHER" id="PTHR12149">
    <property type="entry name" value="FRUCTOSAMINE 3 KINASE-RELATED PROTEIN"/>
    <property type="match status" value="1"/>
</dbReference>
<dbReference type="InterPro" id="IPR011009">
    <property type="entry name" value="Kinase-like_dom_sf"/>
</dbReference>
<evidence type="ECO:0000256" key="3">
    <source>
        <dbReference type="PIRNR" id="PIRNR006221"/>
    </source>
</evidence>
<dbReference type="GO" id="GO:0102193">
    <property type="term" value="F:protein-ribulosamine 3-kinase activity"/>
    <property type="evidence" value="ECO:0007669"/>
    <property type="project" value="UniProtKB-EC"/>
</dbReference>
<name>A0A2J6PFJ9_9HELO</name>
<dbReference type="EMBL" id="KZ613542">
    <property type="protein sequence ID" value="PMD12821.1"/>
    <property type="molecule type" value="Genomic_DNA"/>
</dbReference>
<evidence type="ECO:0000313" key="4">
    <source>
        <dbReference type="EMBL" id="PMD12821.1"/>
    </source>
</evidence>
<evidence type="ECO:0000256" key="1">
    <source>
        <dbReference type="ARBA" id="ARBA00011961"/>
    </source>
</evidence>
<comment type="similarity">
    <text evidence="3">Belongs to the fructosamine kinase family.</text>
</comment>
<gene>
    <name evidence="4" type="ORF">NA56DRAFT_586629</name>
</gene>
<sequence>MTGSEVLSSPIDVAEEWITYQDESLEAMLPLGTTILGIYPHGSSYWCGWTRTSEIRTEQADGSELSFFLKVSQNHAGKAMVAQEYVSMKTLYDIVPDLLPKPIGYGTYAANPNIHFFISEFVEMTDDVPDTSFMASLADLHSKTSSPNNKYGFSLPAYQRTVLQYTQWTDSWEEFFTNSLKHVFEIEEKVHGQDKEMKILERAIIQKVVPRLLRPLETGGRSIQPRLIHGDIWDGNCSTRAADNSPVIFDAICLYGHNEAELAPLRPARHKMGKAFIKAYFRHFPVSPPEEDQDDRNALYCL</sequence>
<protein>
    <recommendedName>
        <fullName evidence="1">protein-ribulosamine 3-kinase</fullName>
        <ecNumber evidence="1">2.7.1.172</ecNumber>
    </recommendedName>
</protein>
<comment type="catalytic activity">
    <reaction evidence="2">
        <text>N(6)-D-ribulosyl-L-lysyl-[protein] + ATP = N(6)-(3-O-phospho-D-ribulosyl)-L-lysyl-[protein] + ADP + H(+)</text>
        <dbReference type="Rhea" id="RHEA:48432"/>
        <dbReference type="Rhea" id="RHEA-COMP:12103"/>
        <dbReference type="Rhea" id="RHEA-COMP:12104"/>
        <dbReference type="ChEBI" id="CHEBI:15378"/>
        <dbReference type="ChEBI" id="CHEBI:30616"/>
        <dbReference type="ChEBI" id="CHEBI:90418"/>
        <dbReference type="ChEBI" id="CHEBI:90420"/>
        <dbReference type="ChEBI" id="CHEBI:456216"/>
        <dbReference type="EC" id="2.7.1.172"/>
    </reaction>
    <physiologicalReaction direction="left-to-right" evidence="2">
        <dbReference type="Rhea" id="RHEA:48433"/>
    </physiologicalReaction>
</comment>
<reference evidence="4 5" key="1">
    <citation type="submission" date="2016-05" db="EMBL/GenBank/DDBJ databases">
        <title>A degradative enzymes factory behind the ericoid mycorrhizal symbiosis.</title>
        <authorList>
            <consortium name="DOE Joint Genome Institute"/>
            <person name="Martino E."/>
            <person name="Morin E."/>
            <person name="Grelet G."/>
            <person name="Kuo A."/>
            <person name="Kohler A."/>
            <person name="Daghino S."/>
            <person name="Barry K."/>
            <person name="Choi C."/>
            <person name="Cichocki N."/>
            <person name="Clum A."/>
            <person name="Copeland A."/>
            <person name="Hainaut M."/>
            <person name="Haridas S."/>
            <person name="Labutti K."/>
            <person name="Lindquist E."/>
            <person name="Lipzen A."/>
            <person name="Khouja H.-R."/>
            <person name="Murat C."/>
            <person name="Ohm R."/>
            <person name="Olson A."/>
            <person name="Spatafora J."/>
            <person name="Veneault-Fourrey C."/>
            <person name="Henrissat B."/>
            <person name="Grigoriev I."/>
            <person name="Martin F."/>
            <person name="Perotto S."/>
        </authorList>
    </citation>
    <scope>NUCLEOTIDE SEQUENCE [LARGE SCALE GENOMIC DNA]</scope>
    <source>
        <strain evidence="4 5">UAMH 7357</strain>
    </source>
</reference>
<dbReference type="EC" id="2.7.1.172" evidence="1"/>
<dbReference type="GO" id="GO:0016301">
    <property type="term" value="F:kinase activity"/>
    <property type="evidence" value="ECO:0007669"/>
    <property type="project" value="UniProtKB-UniRule"/>
</dbReference>
<dbReference type="PIRSF" id="PIRSF006221">
    <property type="entry name" value="Ketosamine-3-kinase"/>
    <property type="match status" value="1"/>
</dbReference>
<proteinExistence type="inferred from homology"/>
<evidence type="ECO:0000256" key="2">
    <source>
        <dbReference type="ARBA" id="ARBA00048655"/>
    </source>
</evidence>
<dbReference type="SUPFAM" id="SSF56112">
    <property type="entry name" value="Protein kinase-like (PK-like)"/>
    <property type="match status" value="1"/>
</dbReference>
<keyword evidence="5" id="KW-1185">Reference proteome</keyword>
<dbReference type="OrthoDB" id="5772781at2759"/>
<dbReference type="AlphaFoldDB" id="A0A2J6PFJ9"/>
<evidence type="ECO:0000313" key="5">
    <source>
        <dbReference type="Proteomes" id="UP000235672"/>
    </source>
</evidence>
<dbReference type="InterPro" id="IPR016477">
    <property type="entry name" value="Fructo-/Ketosamine-3-kinase"/>
</dbReference>
<accession>A0A2J6PFJ9</accession>
<dbReference type="Proteomes" id="UP000235672">
    <property type="component" value="Unassembled WGS sequence"/>
</dbReference>
<keyword evidence="3" id="KW-0808">Transferase</keyword>
<keyword evidence="3" id="KW-0418">Kinase</keyword>